<organism evidence="1 2">
    <name type="scientific">Sclerotinia sclerotiorum (strain ATCC 18683 / 1980 / Ss-1)</name>
    <name type="common">White mold</name>
    <name type="synonym">Whetzelinia sclerotiorum</name>
    <dbReference type="NCBI Taxonomy" id="665079"/>
    <lineage>
        <taxon>Eukaryota</taxon>
        <taxon>Fungi</taxon>
        <taxon>Dikarya</taxon>
        <taxon>Ascomycota</taxon>
        <taxon>Pezizomycotina</taxon>
        <taxon>Leotiomycetes</taxon>
        <taxon>Helotiales</taxon>
        <taxon>Sclerotiniaceae</taxon>
        <taxon>Sclerotinia</taxon>
    </lineage>
</organism>
<dbReference type="Proteomes" id="UP000177798">
    <property type="component" value="Chromosome 6"/>
</dbReference>
<dbReference type="OrthoDB" id="10265944at2759"/>
<dbReference type="RefSeq" id="XP_001591621.1">
    <property type="nucleotide sequence ID" value="XM_001591571.1"/>
</dbReference>
<proteinExistence type="predicted"/>
<name>A0A1D9Q6B5_SCLS1</name>
<dbReference type="EMBL" id="CP017819">
    <property type="protein sequence ID" value="APA10439.1"/>
    <property type="molecule type" value="Genomic_DNA"/>
</dbReference>
<dbReference type="AlphaFoldDB" id="A0A1D9Q6B5"/>
<evidence type="ECO:0000313" key="2">
    <source>
        <dbReference type="Proteomes" id="UP000177798"/>
    </source>
</evidence>
<sequence>MVVEERKRFCYGPHCPGFQQLDAKDRPVPNPPYRFNAWFYQGVSPEKLYPETIVEKLTEWLLQYERSKSG</sequence>
<reference evidence="2" key="1">
    <citation type="journal article" date="2017" name="Genome Biol. Evol.">
        <title>The complete genome sequence of the phytopathogenic fungus Sclerotinia sclerotiorum reveals insights into the genome architecture of broad host range pathogens.</title>
        <authorList>
            <person name="Derbyshire M."/>
            <person name="Denton-Giles M."/>
            <person name="Hegedus D."/>
            <person name="Seifbarghy S."/>
            <person name="Rollins J."/>
            <person name="van Kan J."/>
            <person name="Seidl M.F."/>
            <person name="Faino L."/>
            <person name="Mbengue M."/>
            <person name="Navaud O."/>
            <person name="Raffaele S."/>
            <person name="Hammond-Kosack K."/>
            <person name="Heard S."/>
            <person name="Oliver R."/>
        </authorList>
    </citation>
    <scope>NUCLEOTIDE SEQUENCE [LARGE SCALE GENOMIC DNA]</scope>
    <source>
        <strain evidence="2">ATCC 18683 / 1980 / Ss-1</strain>
    </source>
</reference>
<dbReference type="VEuPathDB" id="FungiDB:sscle_06g052090"/>
<protein>
    <submittedName>
        <fullName evidence="1">Uncharacterized protein</fullName>
    </submittedName>
</protein>
<gene>
    <name evidence="1" type="ORF">sscle_06g052090</name>
</gene>
<evidence type="ECO:0000313" key="1">
    <source>
        <dbReference type="EMBL" id="APA10439.1"/>
    </source>
</evidence>
<accession>A0A1D9Q6B5</accession>
<dbReference type="KEGG" id="ssl:SS1G_07067"/>